<protein>
    <submittedName>
        <fullName evidence="4">FAD-dependent pyridine nucleotide-disulphide oxidoreductase</fullName>
    </submittedName>
</protein>
<name>A7NR69_ROSCS</name>
<dbReference type="SUPFAM" id="SSF51905">
    <property type="entry name" value="FAD/NAD(P)-binding domain"/>
    <property type="match status" value="1"/>
</dbReference>
<gene>
    <name evidence="4" type="ordered locus">Rcas_4032</name>
</gene>
<dbReference type="Proteomes" id="UP000000263">
    <property type="component" value="Chromosome"/>
</dbReference>
<organism evidence="4 5">
    <name type="scientific">Roseiflexus castenholzii (strain DSM 13941 / HLO8)</name>
    <dbReference type="NCBI Taxonomy" id="383372"/>
    <lineage>
        <taxon>Bacteria</taxon>
        <taxon>Bacillati</taxon>
        <taxon>Chloroflexota</taxon>
        <taxon>Chloroflexia</taxon>
        <taxon>Chloroflexales</taxon>
        <taxon>Roseiflexineae</taxon>
        <taxon>Roseiflexaceae</taxon>
        <taxon>Roseiflexus</taxon>
    </lineage>
</organism>
<dbReference type="RefSeq" id="WP_012122486.1">
    <property type="nucleotide sequence ID" value="NC_009767.1"/>
</dbReference>
<dbReference type="InterPro" id="IPR023753">
    <property type="entry name" value="FAD/NAD-binding_dom"/>
</dbReference>
<dbReference type="Pfam" id="PF07992">
    <property type="entry name" value="Pyr_redox_2"/>
    <property type="match status" value="1"/>
</dbReference>
<evidence type="ECO:0000259" key="3">
    <source>
        <dbReference type="Pfam" id="PF07992"/>
    </source>
</evidence>
<dbReference type="eggNOG" id="COG0492">
    <property type="taxonomic scope" value="Bacteria"/>
</dbReference>
<dbReference type="EMBL" id="CP000804">
    <property type="protein sequence ID" value="ABU60065.1"/>
    <property type="molecule type" value="Genomic_DNA"/>
</dbReference>
<dbReference type="InterPro" id="IPR050097">
    <property type="entry name" value="Ferredoxin-NADP_redctase_2"/>
</dbReference>
<dbReference type="OrthoDB" id="143955at2"/>
<accession>A7NR69</accession>
<keyword evidence="5" id="KW-1185">Reference proteome</keyword>
<dbReference type="STRING" id="383372.Rcas_4032"/>
<evidence type="ECO:0000256" key="2">
    <source>
        <dbReference type="ARBA" id="ARBA00023002"/>
    </source>
</evidence>
<proteinExistence type="predicted"/>
<keyword evidence="2" id="KW-0560">Oxidoreductase</keyword>
<dbReference type="KEGG" id="rca:Rcas_4032"/>
<evidence type="ECO:0000313" key="4">
    <source>
        <dbReference type="EMBL" id="ABU60065.1"/>
    </source>
</evidence>
<dbReference type="PRINTS" id="PR00368">
    <property type="entry name" value="FADPNR"/>
</dbReference>
<evidence type="ECO:0000256" key="1">
    <source>
        <dbReference type="ARBA" id="ARBA00022630"/>
    </source>
</evidence>
<dbReference type="PRINTS" id="PR00469">
    <property type="entry name" value="PNDRDTASEII"/>
</dbReference>
<dbReference type="GO" id="GO:0016491">
    <property type="term" value="F:oxidoreductase activity"/>
    <property type="evidence" value="ECO:0007669"/>
    <property type="project" value="UniProtKB-KW"/>
</dbReference>
<evidence type="ECO:0000313" key="5">
    <source>
        <dbReference type="Proteomes" id="UP000000263"/>
    </source>
</evidence>
<keyword evidence="1" id="KW-0285">Flavoprotein</keyword>
<dbReference type="HOGENOM" id="CLU_031864_5_3_0"/>
<dbReference type="PANTHER" id="PTHR48105">
    <property type="entry name" value="THIOREDOXIN REDUCTASE 1-RELATED-RELATED"/>
    <property type="match status" value="1"/>
</dbReference>
<feature type="domain" description="FAD/NAD(P)-binding" evidence="3">
    <location>
        <begin position="3"/>
        <end position="283"/>
    </location>
</feature>
<dbReference type="InterPro" id="IPR036188">
    <property type="entry name" value="FAD/NAD-bd_sf"/>
</dbReference>
<dbReference type="Gene3D" id="3.50.50.60">
    <property type="entry name" value="FAD/NAD(P)-binding domain"/>
    <property type="match status" value="2"/>
</dbReference>
<reference evidence="4 5" key="1">
    <citation type="submission" date="2007-08" db="EMBL/GenBank/DDBJ databases">
        <title>Complete sequence of Roseiflexus castenholzii DSM 13941.</title>
        <authorList>
            <consortium name="US DOE Joint Genome Institute"/>
            <person name="Copeland A."/>
            <person name="Lucas S."/>
            <person name="Lapidus A."/>
            <person name="Barry K."/>
            <person name="Glavina del Rio T."/>
            <person name="Dalin E."/>
            <person name="Tice H."/>
            <person name="Pitluck S."/>
            <person name="Thompson L.S."/>
            <person name="Brettin T."/>
            <person name="Bruce D."/>
            <person name="Detter J.C."/>
            <person name="Han C."/>
            <person name="Tapia R."/>
            <person name="Schmutz J."/>
            <person name="Larimer F."/>
            <person name="Land M."/>
            <person name="Hauser L."/>
            <person name="Kyrpides N."/>
            <person name="Mikhailova N."/>
            <person name="Bryant D.A."/>
            <person name="Hanada S."/>
            <person name="Tsukatani Y."/>
            <person name="Richardson P."/>
        </authorList>
    </citation>
    <scope>NUCLEOTIDE SEQUENCE [LARGE SCALE GENOMIC DNA]</scope>
    <source>
        <strain evidence="5">DSM 13941 / HLO8</strain>
    </source>
</reference>
<sequence length="304" mass="32567">MRELIIIGGGAAALSAGMYALGKQIDFVMIYESLGGKAGWRQSLVGQEEVEYLAGEEAVRIFERKIAMQSDRAIRDTVTAVHRADQGFRVETRNHGALDALAVIVATGATPVRLKAPGAQELLGQGLGYSVTTHAHLLAGKTAAVVGATHRALRGVAELARTAEKVYLIVPELHDVSLPMMHAVSQRPNVEILAGYTVDEVVGPMNVEEIVVSRAGEQRRIAVDAAFVDLGLRPCSEIVQHLVRTDQDGFIWVDERMATTVPGVFAAGDVTTAFGEQVLIAIGDGARAALSAYDYLLMRMPVAR</sequence>
<dbReference type="AlphaFoldDB" id="A7NR69"/>